<dbReference type="Pfam" id="PF01368">
    <property type="entry name" value="DHH"/>
    <property type="match status" value="1"/>
</dbReference>
<dbReference type="Pfam" id="PF02272">
    <property type="entry name" value="DHHA1"/>
    <property type="match status" value="1"/>
</dbReference>
<evidence type="ECO:0000313" key="10">
    <source>
        <dbReference type="Proteomes" id="UP000316495"/>
    </source>
</evidence>
<evidence type="ECO:0000259" key="6">
    <source>
        <dbReference type="Pfam" id="PF01368"/>
    </source>
</evidence>
<dbReference type="InterPro" id="IPR001667">
    <property type="entry name" value="DDH_dom"/>
</dbReference>
<dbReference type="AlphaFoldDB" id="A0A554LQ88"/>
<gene>
    <name evidence="9" type="ORF">Athens101428_55</name>
</gene>
<evidence type="ECO:0000259" key="7">
    <source>
        <dbReference type="Pfam" id="PF02272"/>
    </source>
</evidence>
<name>A0A554LQ88_9BACT</name>
<dbReference type="PANTHER" id="PTHR30255:SF2">
    <property type="entry name" value="SINGLE-STRANDED-DNA-SPECIFIC EXONUCLEASE RECJ"/>
    <property type="match status" value="1"/>
</dbReference>
<evidence type="ECO:0000256" key="5">
    <source>
        <dbReference type="ARBA" id="ARBA00022839"/>
    </source>
</evidence>
<dbReference type="GO" id="GO:0008409">
    <property type="term" value="F:5'-3' exonuclease activity"/>
    <property type="evidence" value="ECO:0007669"/>
    <property type="project" value="InterPro"/>
</dbReference>
<dbReference type="GO" id="GO:0003676">
    <property type="term" value="F:nucleic acid binding"/>
    <property type="evidence" value="ECO:0007669"/>
    <property type="project" value="InterPro"/>
</dbReference>
<keyword evidence="3" id="KW-0540">Nuclease</keyword>
<evidence type="ECO:0000259" key="8">
    <source>
        <dbReference type="Pfam" id="PF17768"/>
    </source>
</evidence>
<dbReference type="Proteomes" id="UP000316495">
    <property type="component" value="Unassembled WGS sequence"/>
</dbReference>
<dbReference type="Gene3D" id="3.90.1640.30">
    <property type="match status" value="1"/>
</dbReference>
<dbReference type="SUPFAM" id="SSF64182">
    <property type="entry name" value="DHH phosphoesterases"/>
    <property type="match status" value="1"/>
</dbReference>
<organism evidence="9 10">
    <name type="scientific">Candidatus Berkelbacteria bacterium Athens1014_28</name>
    <dbReference type="NCBI Taxonomy" id="2017145"/>
    <lineage>
        <taxon>Bacteria</taxon>
        <taxon>Candidatus Berkelbacteria</taxon>
    </lineage>
</organism>
<evidence type="ECO:0000313" key="9">
    <source>
        <dbReference type="EMBL" id="TSC94984.1"/>
    </source>
</evidence>
<proteinExistence type="inferred from homology"/>
<dbReference type="EMBL" id="VMGN01000002">
    <property type="protein sequence ID" value="TSC94984.1"/>
    <property type="molecule type" value="Genomic_DNA"/>
</dbReference>
<comment type="similarity">
    <text evidence="1">Belongs to the RecJ family.</text>
</comment>
<evidence type="ECO:0000256" key="2">
    <source>
        <dbReference type="ARBA" id="ARBA00019841"/>
    </source>
</evidence>
<dbReference type="GO" id="GO:0006281">
    <property type="term" value="P:DNA repair"/>
    <property type="evidence" value="ECO:0007669"/>
    <property type="project" value="InterPro"/>
</dbReference>
<evidence type="ECO:0000256" key="4">
    <source>
        <dbReference type="ARBA" id="ARBA00022801"/>
    </source>
</evidence>
<accession>A0A554LQ88</accession>
<reference evidence="9 10" key="1">
    <citation type="submission" date="2017-07" db="EMBL/GenBank/DDBJ databases">
        <title>Mechanisms for carbon and nitrogen cycling indicate functional differentiation within the Candidate Phyla Radiation.</title>
        <authorList>
            <person name="Danczak R.E."/>
            <person name="Johnston M.D."/>
            <person name="Kenah C."/>
            <person name="Slattery M."/>
            <person name="Wrighton K.C."/>
            <person name="Wilkins M.J."/>
        </authorList>
    </citation>
    <scope>NUCLEOTIDE SEQUENCE [LARGE SCALE GENOMIC DNA]</scope>
    <source>
        <strain evidence="9">Athens1014_28</strain>
    </source>
</reference>
<dbReference type="InterPro" id="IPR051673">
    <property type="entry name" value="SSDNA_exonuclease_RecJ"/>
</dbReference>
<evidence type="ECO:0000256" key="3">
    <source>
        <dbReference type="ARBA" id="ARBA00022722"/>
    </source>
</evidence>
<dbReference type="GO" id="GO:0006310">
    <property type="term" value="P:DNA recombination"/>
    <property type="evidence" value="ECO:0007669"/>
    <property type="project" value="InterPro"/>
</dbReference>
<protein>
    <recommendedName>
        <fullName evidence="2">Single-stranded-DNA-specific exonuclease RecJ</fullName>
    </recommendedName>
</protein>
<dbReference type="NCBIfam" id="TIGR00644">
    <property type="entry name" value="recJ"/>
    <property type="match status" value="1"/>
</dbReference>
<dbReference type="Gene3D" id="3.10.310.30">
    <property type="match status" value="1"/>
</dbReference>
<keyword evidence="5 9" id="KW-0269">Exonuclease</keyword>
<feature type="domain" description="RecJ OB" evidence="8">
    <location>
        <begin position="450"/>
        <end position="556"/>
    </location>
</feature>
<dbReference type="InterPro" id="IPR003156">
    <property type="entry name" value="DHHA1_dom"/>
</dbReference>
<dbReference type="Pfam" id="PF17768">
    <property type="entry name" value="RecJ_OB"/>
    <property type="match status" value="1"/>
</dbReference>
<feature type="domain" description="DDH" evidence="6">
    <location>
        <begin position="69"/>
        <end position="222"/>
    </location>
</feature>
<dbReference type="InterPro" id="IPR041122">
    <property type="entry name" value="RecJ_OB"/>
</dbReference>
<evidence type="ECO:0000256" key="1">
    <source>
        <dbReference type="ARBA" id="ARBA00005915"/>
    </source>
</evidence>
<dbReference type="InterPro" id="IPR004610">
    <property type="entry name" value="RecJ"/>
</dbReference>
<dbReference type="PANTHER" id="PTHR30255">
    <property type="entry name" value="SINGLE-STRANDED-DNA-SPECIFIC EXONUCLEASE RECJ"/>
    <property type="match status" value="1"/>
</dbReference>
<sequence length="562" mass="63518">MNKIWQVRDKKYNDVIKQLLYNRGISVDNKSVGDFLDPDFDRDFHDPELLPDFGVAIKRICQAIKSKEKIGIFADYDADGIPGAALLYKTLKVLGCQPVVYIPTRSGGYGFNKSGIDYLISAGGKLIISVDLGIREFELSEYIKKKGCDLIITDHHEPAENPPAGGPKALAVINSKTKFSKYPFRELCGAGVVFKIVQGLSKYYPKIIDERFLKWNLDLVAISTISDVVPLIDENRIIAKFGLKVLRKTKNIGLQKLYSQAKILAEKIDAYTVGFQIGPRINAPGRIDHATGSFEILITDDKKVAENLATHLDEQNQIRQDQMEKIFSEAVKEIEKNDLIKNKIIILFNKHWQKGVIGPVANRIVEKYMRPTILFTSEKSDLSGSARSISGFNIIEALENCKKYLTSFGGHTGAAGVHLKEKNFQKFSENIISFANKNISDELLLAKIMIDLVLDPKRISIGQFKNLEKLEPFGLGNPRPVFLTENLELISHRTVGKENKHLQLRFKYGKSWLKGVIFNHDLDLQLITIGNRYDVVYVPKVNFWNGAHYIDLQIIDIKKHEK</sequence>
<comment type="caution">
    <text evidence="9">The sequence shown here is derived from an EMBL/GenBank/DDBJ whole genome shotgun (WGS) entry which is preliminary data.</text>
</comment>
<feature type="domain" description="DHHA1" evidence="7">
    <location>
        <begin position="342"/>
        <end position="436"/>
    </location>
</feature>
<keyword evidence="4" id="KW-0378">Hydrolase</keyword>
<dbReference type="InterPro" id="IPR038763">
    <property type="entry name" value="DHH_sf"/>
</dbReference>